<evidence type="ECO:0000256" key="1">
    <source>
        <dbReference type="ARBA" id="ARBA00001974"/>
    </source>
</evidence>
<evidence type="ECO:0000313" key="7">
    <source>
        <dbReference type="EMBL" id="VZO36674.1"/>
    </source>
</evidence>
<accession>A0A7M4DIA5</accession>
<dbReference type="EC" id="1.1.3.15" evidence="7"/>
<evidence type="ECO:0000256" key="4">
    <source>
        <dbReference type="ARBA" id="ARBA00023002"/>
    </source>
</evidence>
<organism evidence="7 8">
    <name type="scientific">Occultella aeris</name>
    <dbReference type="NCBI Taxonomy" id="2761496"/>
    <lineage>
        <taxon>Bacteria</taxon>
        <taxon>Bacillati</taxon>
        <taxon>Actinomycetota</taxon>
        <taxon>Actinomycetes</taxon>
        <taxon>Micrococcales</taxon>
        <taxon>Ruaniaceae</taxon>
        <taxon>Occultella</taxon>
    </lineage>
</organism>
<evidence type="ECO:0000256" key="2">
    <source>
        <dbReference type="ARBA" id="ARBA00022630"/>
    </source>
</evidence>
<proteinExistence type="inferred from homology"/>
<dbReference type="EMBL" id="CACRYJ010000025">
    <property type="protein sequence ID" value="VZO36674.1"/>
    <property type="molecule type" value="Genomic_DNA"/>
</dbReference>
<sequence>MVKVLVVGAGILGLATAARLVRRGDEVIVVDKELSVARHQTGRNSGVIHSGLYYAPGSLKARLGTAGAASMTAFAQDHGVAVRTCGKLVVAVDDAELPGLAELARRAVANGVPARLLDAAEAREYEPNVACVRALRVESTGIVDYVGVCEVLARQITDGGGQLRFGRTFHGARTVGGRVRARVDVTGDDGGTEREDIVADALVVCGGLHADRLADACNVVPQARIVPFRGEYFELVPDKADLVRTLIYPVPDPRFPFLGVHLTTMIHGGVHAGPNAVLALAREGYTWRDVNLADLRGSLSWPGLWRLGRRNIVPGAGEIVRSLSRARFAASLSRLVPGITAADLVPAPAGVRAQALRRDGSLVDDFLVQRADRQLHVLNAPSPAATASLEIAAHLESELDEVLADASV</sequence>
<dbReference type="GO" id="GO:0003973">
    <property type="term" value="F:(S)-2-hydroxy-acid oxidase activity"/>
    <property type="evidence" value="ECO:0007669"/>
    <property type="project" value="UniProtKB-EC"/>
</dbReference>
<feature type="domain" description="FAD dependent oxidoreductase" evidence="6">
    <location>
        <begin position="3"/>
        <end position="393"/>
    </location>
</feature>
<keyword evidence="8" id="KW-1185">Reference proteome</keyword>
<dbReference type="InterPro" id="IPR006076">
    <property type="entry name" value="FAD-dep_OxRdtase"/>
</dbReference>
<dbReference type="Pfam" id="PF01266">
    <property type="entry name" value="DAO"/>
    <property type="match status" value="1"/>
</dbReference>
<protein>
    <submittedName>
        <fullName evidence="7">L-2-hydroxyglutarate oxidase LhgO</fullName>
        <ecNumber evidence="7">1.1.3.15</ecNumber>
    </submittedName>
</protein>
<dbReference type="AlphaFoldDB" id="A0A7M4DIA5"/>
<dbReference type="PRINTS" id="PR00411">
    <property type="entry name" value="PNDRDTASEI"/>
</dbReference>
<dbReference type="NCBIfam" id="NF008726">
    <property type="entry name" value="PRK11728.1"/>
    <property type="match status" value="1"/>
</dbReference>
<gene>
    <name evidence="7" type="primary">lhgO</name>
    <name evidence="7" type="ORF">HALOF300_01856</name>
</gene>
<dbReference type="InterPro" id="IPR036188">
    <property type="entry name" value="FAD/NAD-bd_sf"/>
</dbReference>
<dbReference type="RefSeq" id="WP_156740663.1">
    <property type="nucleotide sequence ID" value="NZ_CACRYJ010000025.1"/>
</dbReference>
<comment type="caution">
    <text evidence="7">The sequence shown here is derived from an EMBL/GenBank/DDBJ whole genome shotgun (WGS) entry which is preliminary data.</text>
</comment>
<dbReference type="PANTHER" id="PTHR43104">
    <property type="entry name" value="L-2-HYDROXYGLUTARATE DEHYDROGENASE, MITOCHONDRIAL"/>
    <property type="match status" value="1"/>
</dbReference>
<dbReference type="GO" id="GO:0005737">
    <property type="term" value="C:cytoplasm"/>
    <property type="evidence" value="ECO:0007669"/>
    <property type="project" value="TreeGrafter"/>
</dbReference>
<comment type="similarity">
    <text evidence="5">Belongs to the L2HGDH family.</text>
</comment>
<reference evidence="7 8" key="1">
    <citation type="submission" date="2019-11" db="EMBL/GenBank/DDBJ databases">
        <authorList>
            <person name="Criscuolo A."/>
        </authorList>
    </citation>
    <scope>NUCLEOTIDE SEQUENCE [LARGE SCALE GENOMIC DNA]</scope>
    <source>
        <strain evidence="7">CIP111667</strain>
    </source>
</reference>
<comment type="cofactor">
    <cofactor evidence="1">
        <name>FAD</name>
        <dbReference type="ChEBI" id="CHEBI:57692"/>
    </cofactor>
</comment>
<evidence type="ECO:0000313" key="8">
    <source>
        <dbReference type="Proteomes" id="UP000419743"/>
    </source>
</evidence>
<dbReference type="Gene3D" id="3.50.50.60">
    <property type="entry name" value="FAD/NAD(P)-binding domain"/>
    <property type="match status" value="1"/>
</dbReference>
<evidence type="ECO:0000256" key="5">
    <source>
        <dbReference type="ARBA" id="ARBA00037941"/>
    </source>
</evidence>
<keyword evidence="2" id="KW-0285">Flavoprotein</keyword>
<dbReference type="PANTHER" id="PTHR43104:SF2">
    <property type="entry name" value="L-2-HYDROXYGLUTARATE DEHYDROGENASE, MITOCHONDRIAL"/>
    <property type="match status" value="1"/>
</dbReference>
<evidence type="ECO:0000259" key="6">
    <source>
        <dbReference type="Pfam" id="PF01266"/>
    </source>
</evidence>
<dbReference type="SUPFAM" id="SSF51905">
    <property type="entry name" value="FAD/NAD(P)-binding domain"/>
    <property type="match status" value="1"/>
</dbReference>
<dbReference type="GO" id="GO:0047545">
    <property type="term" value="F:(S)-2-hydroxyglutarate dehydrogenase activity"/>
    <property type="evidence" value="ECO:0007669"/>
    <property type="project" value="TreeGrafter"/>
</dbReference>
<name>A0A7M4DIA5_9MICO</name>
<dbReference type="Proteomes" id="UP000419743">
    <property type="component" value="Unassembled WGS sequence"/>
</dbReference>
<evidence type="ECO:0000256" key="3">
    <source>
        <dbReference type="ARBA" id="ARBA00022827"/>
    </source>
</evidence>
<keyword evidence="3" id="KW-0274">FAD</keyword>
<dbReference type="Gene3D" id="3.30.9.10">
    <property type="entry name" value="D-Amino Acid Oxidase, subunit A, domain 2"/>
    <property type="match status" value="1"/>
</dbReference>
<keyword evidence="4 7" id="KW-0560">Oxidoreductase</keyword>